<evidence type="ECO:0000313" key="2">
    <source>
        <dbReference type="EMBL" id="MBJ7316789.1"/>
    </source>
</evidence>
<keyword evidence="4" id="KW-1185">Reference proteome</keyword>
<dbReference type="EMBL" id="JAEMOP010000009">
    <property type="protein sequence ID" value="MBJ7316789.1"/>
    <property type="molecule type" value="Genomic_DNA"/>
</dbReference>
<evidence type="ECO:0000313" key="1">
    <source>
        <dbReference type="EMBL" id="MBJ7265537.1"/>
    </source>
</evidence>
<sequence>MVTLLIDEDSGYRRVTNDVTQYLLHKYQNRQSVVNAALEREIDNEIKSSHLRCACNEFKPKLYVRRQNISAHISNFPGHGTLHAQDCQLLDKKPDEKALKVLQDKELAEGLVAELKLPVLFYRPGKGKPIYERWDETLNTLARKCHFLAGRLYAGRDEFNKAVATSMAKGVTIFLDISKYKDREAMLFYGSPKCSGPYFKIIICRDGKATSRYQIPVVSYSSTFMVHSDFERQMAKECAQLLKKGMRIESSYRPLKIGSEEVHHAFRIKSIFSKTSLLTITGAPSTSKRVAKSYTDKYESITAIPCFYSDENPGRALPGEVSDYVTQHYT</sequence>
<gene>
    <name evidence="1" type="ORF">JHC10_01130</name>
    <name evidence="2" type="ORF">JHC11_12410</name>
</gene>
<reference evidence="2 4" key="1">
    <citation type="submission" date="2020-09" db="EMBL/GenBank/DDBJ databases">
        <title>Draft Genomes of Bacterial Isolates from North Pond Shallow Sediments.</title>
        <authorList>
            <person name="Kiel Reese B."/>
            <person name="Mullis M."/>
            <person name="Weisend R.E."/>
        </authorList>
    </citation>
    <scope>NUCLEOTIDE SEQUENCE</scope>
    <source>
        <strain evidence="2">KJE-2</strain>
        <strain evidence="1 4">KJE-3</strain>
    </source>
</reference>
<comment type="caution">
    <text evidence="2">The sequence shown here is derived from an EMBL/GenBank/DDBJ whole genome shotgun (WGS) entry which is preliminary data.</text>
</comment>
<dbReference type="RefSeq" id="WP_199493398.1">
    <property type="nucleotide sequence ID" value="NZ_JAEMOP010000009.1"/>
</dbReference>
<organism evidence="2 3">
    <name type="scientific">Idiomarina abyssalis</name>
    <dbReference type="NCBI Taxonomy" id="86102"/>
    <lineage>
        <taxon>Bacteria</taxon>
        <taxon>Pseudomonadati</taxon>
        <taxon>Pseudomonadota</taxon>
        <taxon>Gammaproteobacteria</taxon>
        <taxon>Alteromonadales</taxon>
        <taxon>Idiomarinaceae</taxon>
        <taxon>Idiomarina</taxon>
    </lineage>
</organism>
<evidence type="ECO:0000313" key="3">
    <source>
        <dbReference type="Proteomes" id="UP000621390"/>
    </source>
</evidence>
<evidence type="ECO:0000313" key="4">
    <source>
        <dbReference type="Proteomes" id="UP000655994"/>
    </source>
</evidence>
<proteinExistence type="predicted"/>
<dbReference type="AlphaFoldDB" id="A0A8I1KK55"/>
<dbReference type="EMBL" id="JAEMOS010000002">
    <property type="protein sequence ID" value="MBJ7265537.1"/>
    <property type="molecule type" value="Genomic_DNA"/>
</dbReference>
<protein>
    <submittedName>
        <fullName evidence="2">Uncharacterized protein</fullName>
    </submittedName>
</protein>
<dbReference type="Proteomes" id="UP000621390">
    <property type="component" value="Unassembled WGS sequence"/>
</dbReference>
<name>A0A8I1KK55_9GAMM</name>
<dbReference type="Proteomes" id="UP000655994">
    <property type="component" value="Unassembled WGS sequence"/>
</dbReference>
<accession>A0A8I1KK55</accession>